<feature type="region of interest" description="Disordered" evidence="1">
    <location>
        <begin position="1"/>
        <end position="28"/>
    </location>
</feature>
<accession>A0A5C3KR98</accession>
<name>A0A5C3KR98_COPMA</name>
<proteinExistence type="predicted"/>
<feature type="compositionally biased region" description="Polar residues" evidence="1">
    <location>
        <begin position="45"/>
        <end position="58"/>
    </location>
</feature>
<evidence type="ECO:0000313" key="2">
    <source>
        <dbReference type="EMBL" id="TFK22982.1"/>
    </source>
</evidence>
<reference evidence="2 3" key="1">
    <citation type="journal article" date="2019" name="Nat. Ecol. Evol.">
        <title>Megaphylogeny resolves global patterns of mushroom evolution.</title>
        <authorList>
            <person name="Varga T."/>
            <person name="Krizsan K."/>
            <person name="Foldi C."/>
            <person name="Dima B."/>
            <person name="Sanchez-Garcia M."/>
            <person name="Sanchez-Ramirez S."/>
            <person name="Szollosi G.J."/>
            <person name="Szarkandi J.G."/>
            <person name="Papp V."/>
            <person name="Albert L."/>
            <person name="Andreopoulos W."/>
            <person name="Angelini C."/>
            <person name="Antonin V."/>
            <person name="Barry K.W."/>
            <person name="Bougher N.L."/>
            <person name="Buchanan P."/>
            <person name="Buyck B."/>
            <person name="Bense V."/>
            <person name="Catcheside P."/>
            <person name="Chovatia M."/>
            <person name="Cooper J."/>
            <person name="Damon W."/>
            <person name="Desjardin D."/>
            <person name="Finy P."/>
            <person name="Geml J."/>
            <person name="Haridas S."/>
            <person name="Hughes K."/>
            <person name="Justo A."/>
            <person name="Karasinski D."/>
            <person name="Kautmanova I."/>
            <person name="Kiss B."/>
            <person name="Kocsube S."/>
            <person name="Kotiranta H."/>
            <person name="LaButti K.M."/>
            <person name="Lechner B.E."/>
            <person name="Liimatainen K."/>
            <person name="Lipzen A."/>
            <person name="Lukacs Z."/>
            <person name="Mihaltcheva S."/>
            <person name="Morgado L.N."/>
            <person name="Niskanen T."/>
            <person name="Noordeloos M.E."/>
            <person name="Ohm R.A."/>
            <person name="Ortiz-Santana B."/>
            <person name="Ovrebo C."/>
            <person name="Racz N."/>
            <person name="Riley R."/>
            <person name="Savchenko A."/>
            <person name="Shiryaev A."/>
            <person name="Soop K."/>
            <person name="Spirin V."/>
            <person name="Szebenyi C."/>
            <person name="Tomsovsky M."/>
            <person name="Tulloss R.E."/>
            <person name="Uehling J."/>
            <person name="Grigoriev I.V."/>
            <person name="Vagvolgyi C."/>
            <person name="Papp T."/>
            <person name="Martin F.M."/>
            <person name="Miettinen O."/>
            <person name="Hibbett D.S."/>
            <person name="Nagy L.G."/>
        </authorList>
    </citation>
    <scope>NUCLEOTIDE SEQUENCE [LARGE SCALE GENOMIC DNA]</scope>
    <source>
        <strain evidence="2 3">CBS 121175</strain>
    </source>
</reference>
<dbReference type="Proteomes" id="UP000307440">
    <property type="component" value="Unassembled WGS sequence"/>
</dbReference>
<dbReference type="OrthoDB" id="2726318at2759"/>
<keyword evidence="3" id="KW-1185">Reference proteome</keyword>
<feature type="region of interest" description="Disordered" evidence="1">
    <location>
        <begin position="45"/>
        <end position="133"/>
    </location>
</feature>
<dbReference type="EMBL" id="ML210228">
    <property type="protein sequence ID" value="TFK22982.1"/>
    <property type="molecule type" value="Genomic_DNA"/>
</dbReference>
<feature type="compositionally biased region" description="Basic and acidic residues" evidence="1">
    <location>
        <begin position="119"/>
        <end position="133"/>
    </location>
</feature>
<gene>
    <name evidence="2" type="ORF">FA15DRAFT_670992</name>
</gene>
<sequence>MNSPEPISPSSTPSSGTPPNEEINLQSYGGSAIDKGFLSTITSHLSGFTGQASGNSSSSKRRLPGGTSVHFNSSSNRDSKTRRRENSSRAGTGEWEGGPKGPGGKREKDELLDQGLVEFLRKEIGDPFQDPRP</sequence>
<feature type="compositionally biased region" description="Low complexity" evidence="1">
    <location>
        <begin position="1"/>
        <end position="19"/>
    </location>
</feature>
<dbReference type="AlphaFoldDB" id="A0A5C3KR98"/>
<organism evidence="2 3">
    <name type="scientific">Coprinopsis marcescibilis</name>
    <name type="common">Agaric fungus</name>
    <name type="synonym">Psathyrella marcescibilis</name>
    <dbReference type="NCBI Taxonomy" id="230819"/>
    <lineage>
        <taxon>Eukaryota</taxon>
        <taxon>Fungi</taxon>
        <taxon>Dikarya</taxon>
        <taxon>Basidiomycota</taxon>
        <taxon>Agaricomycotina</taxon>
        <taxon>Agaricomycetes</taxon>
        <taxon>Agaricomycetidae</taxon>
        <taxon>Agaricales</taxon>
        <taxon>Agaricineae</taxon>
        <taxon>Psathyrellaceae</taxon>
        <taxon>Coprinopsis</taxon>
    </lineage>
</organism>
<evidence type="ECO:0000313" key="3">
    <source>
        <dbReference type="Proteomes" id="UP000307440"/>
    </source>
</evidence>
<protein>
    <submittedName>
        <fullName evidence="2">Uncharacterized protein</fullName>
    </submittedName>
</protein>
<evidence type="ECO:0000256" key="1">
    <source>
        <dbReference type="SAM" id="MobiDB-lite"/>
    </source>
</evidence>